<evidence type="ECO:0000313" key="2">
    <source>
        <dbReference type="EMBL" id="GJT43228.1"/>
    </source>
</evidence>
<dbReference type="PANTHER" id="PTHR24559:SF427">
    <property type="entry name" value="RNA-DIRECTED DNA POLYMERASE"/>
    <property type="match status" value="1"/>
</dbReference>
<keyword evidence="2" id="KW-0808">Transferase</keyword>
<dbReference type="Pfam" id="PF17919">
    <property type="entry name" value="RT_RNaseH_2"/>
    <property type="match status" value="1"/>
</dbReference>
<proteinExistence type="predicted"/>
<dbReference type="InterPro" id="IPR000477">
    <property type="entry name" value="RT_dom"/>
</dbReference>
<dbReference type="Pfam" id="PF00078">
    <property type="entry name" value="RVT_1"/>
    <property type="match status" value="1"/>
</dbReference>
<organism evidence="2 3">
    <name type="scientific">Tanacetum coccineum</name>
    <dbReference type="NCBI Taxonomy" id="301880"/>
    <lineage>
        <taxon>Eukaryota</taxon>
        <taxon>Viridiplantae</taxon>
        <taxon>Streptophyta</taxon>
        <taxon>Embryophyta</taxon>
        <taxon>Tracheophyta</taxon>
        <taxon>Spermatophyta</taxon>
        <taxon>Magnoliopsida</taxon>
        <taxon>eudicotyledons</taxon>
        <taxon>Gunneridae</taxon>
        <taxon>Pentapetalae</taxon>
        <taxon>asterids</taxon>
        <taxon>campanulids</taxon>
        <taxon>Asterales</taxon>
        <taxon>Asteraceae</taxon>
        <taxon>Asteroideae</taxon>
        <taxon>Anthemideae</taxon>
        <taxon>Anthemidinae</taxon>
        <taxon>Tanacetum</taxon>
    </lineage>
</organism>
<dbReference type="PANTHER" id="PTHR24559">
    <property type="entry name" value="TRANSPOSON TY3-I GAG-POL POLYPROTEIN"/>
    <property type="match status" value="1"/>
</dbReference>
<name>A0ABQ5DYF0_9ASTR</name>
<dbReference type="Gene3D" id="3.10.10.10">
    <property type="entry name" value="HIV Type 1 Reverse Transcriptase, subunit A, domain 1"/>
    <property type="match status" value="1"/>
</dbReference>
<reference evidence="2" key="1">
    <citation type="journal article" date="2022" name="Int. J. Mol. Sci.">
        <title>Draft Genome of Tanacetum Coccineum: Genomic Comparison of Closely Related Tanacetum-Family Plants.</title>
        <authorList>
            <person name="Yamashiro T."/>
            <person name="Shiraishi A."/>
            <person name="Nakayama K."/>
            <person name="Satake H."/>
        </authorList>
    </citation>
    <scope>NUCLEOTIDE SEQUENCE</scope>
</reference>
<dbReference type="EMBL" id="BQNB010015711">
    <property type="protein sequence ID" value="GJT43228.1"/>
    <property type="molecule type" value="Genomic_DNA"/>
</dbReference>
<comment type="caution">
    <text evidence="2">The sequence shown here is derived from an EMBL/GenBank/DDBJ whole genome shotgun (WGS) entry which is preliminary data.</text>
</comment>
<dbReference type="GO" id="GO:0003964">
    <property type="term" value="F:RNA-directed DNA polymerase activity"/>
    <property type="evidence" value="ECO:0007669"/>
    <property type="project" value="UniProtKB-KW"/>
</dbReference>
<dbReference type="PROSITE" id="PS50878">
    <property type="entry name" value="RT_POL"/>
    <property type="match status" value="1"/>
</dbReference>
<keyword evidence="2" id="KW-0548">Nucleotidyltransferase</keyword>
<feature type="domain" description="Reverse transcriptase" evidence="1">
    <location>
        <begin position="45"/>
        <end position="232"/>
    </location>
</feature>
<keyword evidence="3" id="KW-1185">Reference proteome</keyword>
<reference evidence="2" key="2">
    <citation type="submission" date="2022-01" db="EMBL/GenBank/DDBJ databases">
        <authorList>
            <person name="Yamashiro T."/>
            <person name="Shiraishi A."/>
            <person name="Satake H."/>
            <person name="Nakayama K."/>
        </authorList>
    </citation>
    <scope>NUCLEOTIDE SEQUENCE</scope>
</reference>
<evidence type="ECO:0000259" key="1">
    <source>
        <dbReference type="PROSITE" id="PS50878"/>
    </source>
</evidence>
<gene>
    <name evidence="2" type="ORF">Tco_0951943</name>
</gene>
<dbReference type="InterPro" id="IPR041577">
    <property type="entry name" value="RT_RNaseH_2"/>
</dbReference>
<dbReference type="Proteomes" id="UP001151760">
    <property type="component" value="Unassembled WGS sequence"/>
</dbReference>
<dbReference type="Gene3D" id="3.30.70.270">
    <property type="match status" value="1"/>
</dbReference>
<dbReference type="InterPro" id="IPR043128">
    <property type="entry name" value="Rev_trsase/Diguanyl_cyclase"/>
</dbReference>
<dbReference type="CDD" id="cd01647">
    <property type="entry name" value="RT_LTR"/>
    <property type="match status" value="1"/>
</dbReference>
<dbReference type="InterPro" id="IPR053134">
    <property type="entry name" value="RNA-dir_DNA_polymerase"/>
</dbReference>
<evidence type="ECO:0000313" key="3">
    <source>
        <dbReference type="Proteomes" id="UP001151760"/>
    </source>
</evidence>
<accession>A0ABQ5DYF0</accession>
<dbReference type="InterPro" id="IPR043502">
    <property type="entry name" value="DNA/RNA_pol_sf"/>
</dbReference>
<sequence>MITTNSGIEGKKLLGLILPPQLRTKSILKTKGMQETFLCVQDAPCITQEFALSSVKLATKWVIRPKLSETKGLLGPTRFRMCIDYRELNKLTIKNRYPLPRIDDLFDQLQGSSVYSKIDLRSGYHQLRVRDEDIPKTAFRTRYEHYEFQVIPFGLTNTPAVFMDLMNRVCKPYLDKFVIVFIDDILIYSRNKEEHANHLRIILELLKKEKLYAKFSKCDFWIHIVQFLGHLIDNQGLHVDPAKIEAIAKSLTELTQKNKKYIWGEDQESAFQLLKQKLCEAPILALPEGNDDFVVYCDASHQGLGAVLMQREKHYLDQKELNRRQRRWLELLADYNCEIRYHPGKANIVADALSRKEQIKPL</sequence>
<keyword evidence="2" id="KW-0695">RNA-directed DNA polymerase</keyword>
<dbReference type="SUPFAM" id="SSF56672">
    <property type="entry name" value="DNA/RNA polymerases"/>
    <property type="match status" value="1"/>
</dbReference>
<protein>
    <submittedName>
        <fullName evidence="2">Reverse transcriptase domain-containing protein</fullName>
    </submittedName>
</protein>